<accession>A0ACC2ARL6</accession>
<name>A0ACC2ARL6_DIPCM</name>
<comment type="caution">
    <text evidence="1">The sequence shown here is derived from an EMBL/GenBank/DDBJ whole genome shotgun (WGS) entry which is preliminary data.</text>
</comment>
<dbReference type="Proteomes" id="UP001162992">
    <property type="component" value="Chromosome 20"/>
</dbReference>
<sequence length="710" mass="80151">MIVLSPRLALLSSEPREREREREKQSGGEMSAVKQKSALKERTQSPGRLLLSPNNDDYERAQARAARAALQRRRSFVAADSEGTPAPLIDSSSCDGIGDLLSESQIKDLFQNCIKLAAENKINQQNTWELKLIDHLSDLVKCDASEDTQTNFQKASCTLEASAKIYSYRVDSVHSETYKVLGGINRTSANTHSPEIPENGADTALEQEDARRETQRKSTSSATLESFEVLNVKKFDVAFNVDPLFHQTSAQFDEGGAKGLLLNTLSVYRGCELIFDSWDVPEKTMRSYSHSGAKDSPSINLSFLKDSIDWMMESMRKEHTISLTLKDITKLLDDPCRKLAEETSSVSTMTFESTWFDPESNDQENDNSDIVDDVDEQQFENVDLVFNNIFEGSPDSSSQGTNFPQNVEESEVDNGELQDVIINDERSETNVDETLAGISILSSKNSWAGPEHWKYMKPREYVNAEEKLVDSLNMKKKRKGQPFCIDFTKAVEQNMSFFDAPPDLRTNLLPQSKHYPSTLLPVDHHYQVADLFRLFLRSLAVWQCVRGRQPHDSDKFAQRQAYSEDHSNEASWNHEEFDNFDEDPCGDNFQSDVGNSTPDGLIRQPRKVQKIEVSYDKTSKQVDVRILKATLWEHLNRPPAKEEGYCGEGISFQRLLKCIPDSCPAAAPEDVSVHLCFICLLHLANEHNLFIKGCSTMDELYIETALEGSR</sequence>
<keyword evidence="2" id="KW-1185">Reference proteome</keyword>
<evidence type="ECO:0000313" key="1">
    <source>
        <dbReference type="EMBL" id="KAJ7520141.1"/>
    </source>
</evidence>
<evidence type="ECO:0000313" key="2">
    <source>
        <dbReference type="Proteomes" id="UP001162992"/>
    </source>
</evidence>
<dbReference type="EMBL" id="CM055111">
    <property type="protein sequence ID" value="KAJ7520141.1"/>
    <property type="molecule type" value="Genomic_DNA"/>
</dbReference>
<gene>
    <name evidence="1" type="ORF">O6H91_20G068600</name>
</gene>
<protein>
    <submittedName>
        <fullName evidence="1">Uncharacterized protein</fullName>
    </submittedName>
</protein>
<reference evidence="2" key="1">
    <citation type="journal article" date="2024" name="Proc. Natl. Acad. Sci. U.S.A.">
        <title>Extraordinary preservation of gene collinearity over three hundred million years revealed in homosporous lycophytes.</title>
        <authorList>
            <person name="Li C."/>
            <person name="Wickell D."/>
            <person name="Kuo L.Y."/>
            <person name="Chen X."/>
            <person name="Nie B."/>
            <person name="Liao X."/>
            <person name="Peng D."/>
            <person name="Ji J."/>
            <person name="Jenkins J."/>
            <person name="Williams M."/>
            <person name="Shu S."/>
            <person name="Plott C."/>
            <person name="Barry K."/>
            <person name="Rajasekar S."/>
            <person name="Grimwood J."/>
            <person name="Han X."/>
            <person name="Sun S."/>
            <person name="Hou Z."/>
            <person name="He W."/>
            <person name="Dai G."/>
            <person name="Sun C."/>
            <person name="Schmutz J."/>
            <person name="Leebens-Mack J.H."/>
            <person name="Li F.W."/>
            <person name="Wang L."/>
        </authorList>
    </citation>
    <scope>NUCLEOTIDE SEQUENCE [LARGE SCALE GENOMIC DNA]</scope>
    <source>
        <strain evidence="2">cv. PW_Plant_1</strain>
    </source>
</reference>
<organism evidence="1 2">
    <name type="scientific">Diphasiastrum complanatum</name>
    <name type="common">Issler's clubmoss</name>
    <name type="synonym">Lycopodium complanatum</name>
    <dbReference type="NCBI Taxonomy" id="34168"/>
    <lineage>
        <taxon>Eukaryota</taxon>
        <taxon>Viridiplantae</taxon>
        <taxon>Streptophyta</taxon>
        <taxon>Embryophyta</taxon>
        <taxon>Tracheophyta</taxon>
        <taxon>Lycopodiopsida</taxon>
        <taxon>Lycopodiales</taxon>
        <taxon>Lycopodiaceae</taxon>
        <taxon>Lycopodioideae</taxon>
        <taxon>Diphasiastrum</taxon>
    </lineage>
</organism>
<proteinExistence type="predicted"/>